<proteinExistence type="predicted"/>
<feature type="region of interest" description="Disordered" evidence="1">
    <location>
        <begin position="2335"/>
        <end position="2360"/>
    </location>
</feature>
<dbReference type="Proteomes" id="UP000054485">
    <property type="component" value="Unassembled WGS sequence"/>
</dbReference>
<sequence length="2360" mass="248190">MTTPIEIASNVSAHKSEADALQQEDQPADTNAVATPVAAPKPPLYKRRWFIITSVVGACLGIALLFIILFPVLRAIVQYVINQSTLNIQQAAILSPSNTSFTLAMQGVVSHTGIFSATVAFTQPVNVSWMNGSVEVPLGYMSLSTLYASNKRATINDTTTFFITDQNAFGRFTSSMITSQNFTWKLQSSNLNVQAMKFPTAHGISFNKLVTINGTNNFAGNVILEDMQLPSDNPGGGIDFVAVTQLNNTSPFTLGLGTVVFDLVYQNVYLGTGTGYNTNIVPGPNNITLKGILVPQTTPANLAAVSQLFTNYINFESSPVIAIGKSTLQPDGSQISWLSQGVQSLQLTVPFKSSTPINPIRSIQIGSMALAFTPETAWTPRTDSNSVHATMQLPFGFGLSINEIQNEFTIVKNGSNVAGLNTPLGASTSAITVLSPTDTEGTINITIANSVLNATDPEHGTFAAFNMELTDSTTTEFLMVGNSRAVANMSIGQITLDPIKVNVSTSLSGLQGLKGYTTIGAVDVMGGTQQALNLSIDVSIYNPSNLDLATGDLQLQLQRGGAILGTALMPNLTLNMGNNSVHSTSAFDPNSSPEGLQTLSQFVGGQDVELNIVGYSGSTQVASLLEAFESMNITATLPGLNSSLLSTGALEILPTTFVTNNISQVTVSLVNPFTAGFDITSISSNVTSHGLYLGSINTATNFNSAGKSTTKSPVLNMTMNYDPPTLFTLTRVLAVQAGLDPTQLDGIVALGDYQYVTATTEDSQPVPQQQRRANIYTGFNLPDFADEAFKQLRSDIQLSSQLMIGDYATTLSYTQTDVPISTDSSLNLILPILAKPIVQKIVGSSILGVESVLITDPQEMTFGTQLNGSITNAGPFDAIITFNDGLTISWGGQPIGVMKMDPVNVVGDVGATLNVQSTFEVANADYLANFTKVMLNDESFEWDISGENLTGTFMLRIEVSGISLPSKAVTLKGFNGLKNGVIINSFDLPSNDPAGGIHLTINSEIINPSQVGIELSSIAFNTYANGIEIAPVSSTSTFTLAPNSTTSLGLAGRLIPQTSSDGLATVSEIFNNYIHGMDSQVTVYGASAGPSDVTWLNEGIQTLQVETSLPNTGKLSIIKSINLEQLSLMFTEATAYDPMTGSNLTTAAFTLPFAFPVDITALAQNITTGYDGQSFAELVIPWGPSTTDVQNRIIYLAFSEVPFAVYPDQHETFQNFVAATTLGTSQTLALSGTANADASTAVGVLSLVDMEFSVQSAIAGLQGLKAKPASVANLDVNHGYSDYLLITVDTSLFNPRYVKFVVQTSTGDVSFALLFENQVIGSADLSNMVIQPGNVSYPTDVHYSPQGAAQTAAGQAMLENYLQGVDSQTTIMGTSSSTPISSLEPALAQIDLSPVTIPALHQNLIGSASLEFPTDIVQTGVASTTFTLANPFTASINLLEVTAIATYHNLTIGAINHVDMSSNPIHANGHSNITSPVLPFNFNLDPLTIIGLITTSAQEHNVDLGPLTSLFQLVIDNPSFHPPVNTSVDTSNPTCVSGNQFDINDAIVNALKGLQVTLAVDSSVKLDDYATNLVFNQYGVLAITDRTSLYLIGAVGGPITQDLVNGATLAFDQANITDITNEGFQLSLQGSLTNVGPLDALIEFVDPVTVTWQGHDIATIALPPVCAAANTGVPNYVTQGQLVITDQAQFTSFATYLLHNPSFDWTISTSSLKLTALGTIFNGVSMSKTVTLKAFNGLPGVTISNFQLPSDDPAGGITISTDSIIPSPAQLGIDLGNVGFQAYFENTRIGPLTASDLVLPPESSVTSHLSGQMIPQTGSGLSTIGKLFSEYLAADNITLNVQGDTVQPPGANGPVTWLSTAFKTLTLDVILPGKKFDIIQSITLSDLSLAIQSQDQAFSPLSGSNNTMAQYKNPFGFSLQVIQSTVYMDLSYGGTAAAQLNLPQSDNIGGVSTGNLAALPISFHNVPLTSVNNGAFEAMFAQVTDKNSADLGLSGTVDVTVKTVIGDVPISGIAFDVTSSLAGINSFDGKATISNISISGSGGNGGDQYIISPLTSSMNNPSNISLDTVDIALPVYYQNVMIGRAAFNSFNLVPGEDSMPAEFHYEPANPNDTVAEAFLTSFLQTGDSLPITIQGDSASTPFASLQPALEGVSLTSSVTGLNVAPIISHLYPEITLATLVTNEINLSFDITNPLDAELEISFVQADGLINGEIYAHLDQAFSSFVIPPKQTVNSGKFGNVKLVKGALASLPIIPLGYLDIQSAATTRVGSGGYQIPWLHINQNHVTASYDLGVSLGDLSSAGQAMTATTSLGGSTVLVPSPSVATVGLGSSTPSPGVLTSGVTGASESKPVSMRCNHHEL</sequence>
<dbReference type="PANTHER" id="PTHR35895">
    <property type="entry name" value="CHROMOSOME 16, WHOLE GENOME SHOTGUN SEQUENCE"/>
    <property type="match status" value="1"/>
</dbReference>
<evidence type="ECO:0000256" key="1">
    <source>
        <dbReference type="SAM" id="MobiDB-lite"/>
    </source>
</evidence>
<feature type="region of interest" description="Disordered" evidence="1">
    <location>
        <begin position="8"/>
        <end position="32"/>
    </location>
</feature>
<name>A0A0D0BID3_9AGAM</name>
<dbReference type="Pfam" id="PF12505">
    <property type="entry name" value="DUF3712"/>
    <property type="match status" value="5"/>
</dbReference>
<dbReference type="GO" id="GO:0000329">
    <property type="term" value="C:fungal-type vacuole membrane"/>
    <property type="evidence" value="ECO:0007669"/>
    <property type="project" value="InterPro"/>
</dbReference>
<dbReference type="EMBL" id="KN835226">
    <property type="protein sequence ID" value="KIK42928.1"/>
    <property type="molecule type" value="Genomic_DNA"/>
</dbReference>
<dbReference type="HOGENOM" id="CLU_000322_0_0_1"/>
<keyword evidence="2" id="KW-0812">Transmembrane</keyword>
<keyword evidence="2" id="KW-1133">Transmembrane helix</keyword>
<dbReference type="PANTHER" id="PTHR35895:SF1">
    <property type="entry name" value="LIPID-BINDING SERUM GLYCOPROTEIN C-TERMINAL DOMAIN-CONTAINING PROTEIN"/>
    <property type="match status" value="1"/>
</dbReference>
<dbReference type="OrthoDB" id="10039566at2759"/>
<gene>
    <name evidence="3" type="ORF">CY34DRAFT_82706</name>
</gene>
<protein>
    <submittedName>
        <fullName evidence="3">Uncharacterized protein</fullName>
    </submittedName>
</protein>
<evidence type="ECO:0000313" key="3">
    <source>
        <dbReference type="EMBL" id="KIK42928.1"/>
    </source>
</evidence>
<dbReference type="STRING" id="930992.A0A0D0BID3"/>
<dbReference type="InterPro" id="IPR022185">
    <property type="entry name" value="DUF3712"/>
</dbReference>
<keyword evidence="4" id="KW-1185">Reference proteome</keyword>
<reference evidence="3 4" key="1">
    <citation type="submission" date="2014-04" db="EMBL/GenBank/DDBJ databases">
        <authorList>
            <consortium name="DOE Joint Genome Institute"/>
            <person name="Kuo A."/>
            <person name="Ruytinx J."/>
            <person name="Rineau F."/>
            <person name="Colpaert J."/>
            <person name="Kohler A."/>
            <person name="Nagy L.G."/>
            <person name="Floudas D."/>
            <person name="Copeland A."/>
            <person name="Barry K.W."/>
            <person name="Cichocki N."/>
            <person name="Veneault-Fourrey C."/>
            <person name="LaButti K."/>
            <person name="Lindquist E.A."/>
            <person name="Lipzen A."/>
            <person name="Lundell T."/>
            <person name="Morin E."/>
            <person name="Murat C."/>
            <person name="Sun H."/>
            <person name="Tunlid A."/>
            <person name="Henrissat B."/>
            <person name="Grigoriev I.V."/>
            <person name="Hibbett D.S."/>
            <person name="Martin F."/>
            <person name="Nordberg H.P."/>
            <person name="Cantor M.N."/>
            <person name="Hua S.X."/>
        </authorList>
    </citation>
    <scope>NUCLEOTIDE SEQUENCE [LARGE SCALE GENOMIC DNA]</scope>
    <source>
        <strain evidence="3 4">UH-Slu-Lm8-n1</strain>
    </source>
</reference>
<feature type="transmembrane region" description="Helical" evidence="2">
    <location>
        <begin position="49"/>
        <end position="73"/>
    </location>
</feature>
<evidence type="ECO:0000256" key="2">
    <source>
        <dbReference type="SAM" id="Phobius"/>
    </source>
</evidence>
<keyword evidence="2" id="KW-0472">Membrane</keyword>
<organism evidence="3 4">
    <name type="scientific">Suillus luteus UH-Slu-Lm8-n1</name>
    <dbReference type="NCBI Taxonomy" id="930992"/>
    <lineage>
        <taxon>Eukaryota</taxon>
        <taxon>Fungi</taxon>
        <taxon>Dikarya</taxon>
        <taxon>Basidiomycota</taxon>
        <taxon>Agaricomycotina</taxon>
        <taxon>Agaricomycetes</taxon>
        <taxon>Agaricomycetidae</taxon>
        <taxon>Boletales</taxon>
        <taxon>Suillineae</taxon>
        <taxon>Suillaceae</taxon>
        <taxon>Suillus</taxon>
    </lineage>
</organism>
<accession>A0A0D0BID3</accession>
<reference evidence="4" key="2">
    <citation type="submission" date="2015-01" db="EMBL/GenBank/DDBJ databases">
        <title>Evolutionary Origins and Diversification of the Mycorrhizal Mutualists.</title>
        <authorList>
            <consortium name="DOE Joint Genome Institute"/>
            <consortium name="Mycorrhizal Genomics Consortium"/>
            <person name="Kohler A."/>
            <person name="Kuo A."/>
            <person name="Nagy L.G."/>
            <person name="Floudas D."/>
            <person name="Copeland A."/>
            <person name="Barry K.W."/>
            <person name="Cichocki N."/>
            <person name="Veneault-Fourrey C."/>
            <person name="LaButti K."/>
            <person name="Lindquist E.A."/>
            <person name="Lipzen A."/>
            <person name="Lundell T."/>
            <person name="Morin E."/>
            <person name="Murat C."/>
            <person name="Riley R."/>
            <person name="Ohm R."/>
            <person name="Sun H."/>
            <person name="Tunlid A."/>
            <person name="Henrissat B."/>
            <person name="Grigoriev I.V."/>
            <person name="Hibbett D.S."/>
            <person name="Martin F."/>
        </authorList>
    </citation>
    <scope>NUCLEOTIDE SEQUENCE [LARGE SCALE GENOMIC DNA]</scope>
    <source>
        <strain evidence="4">UH-Slu-Lm8-n1</strain>
    </source>
</reference>
<dbReference type="InterPro" id="IPR046368">
    <property type="entry name" value="Tag1"/>
</dbReference>
<evidence type="ECO:0000313" key="4">
    <source>
        <dbReference type="Proteomes" id="UP000054485"/>
    </source>
</evidence>
<dbReference type="InParanoid" id="A0A0D0BID3"/>